<dbReference type="AlphaFoldDB" id="Q171L1"/>
<organism evidence="1 2">
    <name type="scientific">Aedes aegypti</name>
    <name type="common">Yellowfever mosquito</name>
    <name type="synonym">Culex aegypti</name>
    <dbReference type="NCBI Taxonomy" id="7159"/>
    <lineage>
        <taxon>Eukaryota</taxon>
        <taxon>Metazoa</taxon>
        <taxon>Ecdysozoa</taxon>
        <taxon>Arthropoda</taxon>
        <taxon>Hexapoda</taxon>
        <taxon>Insecta</taxon>
        <taxon>Pterygota</taxon>
        <taxon>Neoptera</taxon>
        <taxon>Endopterygota</taxon>
        <taxon>Diptera</taxon>
        <taxon>Nematocera</taxon>
        <taxon>Culicoidea</taxon>
        <taxon>Culicidae</taxon>
        <taxon>Culicinae</taxon>
        <taxon>Aedini</taxon>
        <taxon>Aedes</taxon>
        <taxon>Stegomyia</taxon>
    </lineage>
</organism>
<protein>
    <submittedName>
        <fullName evidence="1">AAEL007606-PA</fullName>
    </submittedName>
</protein>
<reference evidence="1" key="2">
    <citation type="journal article" date="2007" name="Science">
        <title>Genome sequence of Aedes aegypti, a major arbovirus vector.</title>
        <authorList>
            <person name="Nene V."/>
            <person name="Wortman J.R."/>
            <person name="Lawson D."/>
            <person name="Haas B."/>
            <person name="Kodira C."/>
            <person name="Tu Z.J."/>
            <person name="Loftus B."/>
            <person name="Xi Z."/>
            <person name="Megy K."/>
            <person name="Grabherr M."/>
            <person name="Ren Q."/>
            <person name="Zdobnov E.M."/>
            <person name="Lobo N.F."/>
            <person name="Campbell K.S."/>
            <person name="Brown S.E."/>
            <person name="Bonaldo M.F."/>
            <person name="Zhu J."/>
            <person name="Sinkins S.P."/>
            <person name="Hogenkamp D.G."/>
            <person name="Amedeo P."/>
            <person name="Arensburger P."/>
            <person name="Atkinson P.W."/>
            <person name="Bidwell S."/>
            <person name="Biedler J."/>
            <person name="Birney E."/>
            <person name="Bruggner R.V."/>
            <person name="Costas J."/>
            <person name="Coy M.R."/>
            <person name="Crabtree J."/>
            <person name="Crawford M."/>
            <person name="Debruyn B."/>
            <person name="Decaprio D."/>
            <person name="Eiglmeier K."/>
            <person name="Eisenstadt E."/>
            <person name="El-Dorry H."/>
            <person name="Gelbart W.M."/>
            <person name="Gomes S.L."/>
            <person name="Hammond M."/>
            <person name="Hannick L.I."/>
            <person name="Hogan J.R."/>
            <person name="Holmes M.H."/>
            <person name="Jaffe D."/>
            <person name="Johnston J.S."/>
            <person name="Kennedy R.C."/>
            <person name="Koo H."/>
            <person name="Kravitz S."/>
            <person name="Kriventseva E.V."/>
            <person name="Kulp D."/>
            <person name="Labutti K."/>
            <person name="Lee E."/>
            <person name="Li S."/>
            <person name="Lovin D.D."/>
            <person name="Mao C."/>
            <person name="Mauceli E."/>
            <person name="Menck C.F."/>
            <person name="Miller J.R."/>
            <person name="Montgomery P."/>
            <person name="Mori A."/>
            <person name="Nascimento A.L."/>
            <person name="Naveira H.F."/>
            <person name="Nusbaum C."/>
            <person name="O'leary S."/>
            <person name="Orvis J."/>
            <person name="Pertea M."/>
            <person name="Quesneville H."/>
            <person name="Reidenbach K.R."/>
            <person name="Rogers Y.H."/>
            <person name="Roth C.W."/>
            <person name="Schneider J.R."/>
            <person name="Schatz M."/>
            <person name="Shumway M."/>
            <person name="Stanke M."/>
            <person name="Stinson E.O."/>
            <person name="Tubio J.M."/>
            <person name="Vanzee J.P."/>
            <person name="Verjovski-Almeida S."/>
            <person name="Werner D."/>
            <person name="White O."/>
            <person name="Wyder S."/>
            <person name="Zeng Q."/>
            <person name="Zhao Q."/>
            <person name="Zhao Y."/>
            <person name="Hill C.A."/>
            <person name="Raikhel A.S."/>
            <person name="Soares M.B."/>
            <person name="Knudson D.L."/>
            <person name="Lee N.H."/>
            <person name="Galagan J."/>
            <person name="Salzberg S.L."/>
            <person name="Paulsen I.T."/>
            <person name="Dimopoulos G."/>
            <person name="Collins F.H."/>
            <person name="Birren B."/>
            <person name="Fraser-Liggett C.M."/>
            <person name="Severson D.W."/>
        </authorList>
    </citation>
    <scope>NUCLEOTIDE SEQUENCE [LARGE SCALE GENOMIC DNA]</scope>
    <source>
        <strain evidence="1">Liverpool</strain>
    </source>
</reference>
<dbReference type="Proteomes" id="UP000682892">
    <property type="component" value="Unassembled WGS sequence"/>
</dbReference>
<evidence type="ECO:0000313" key="1">
    <source>
        <dbReference type="EMBL" id="EAT40663.1"/>
    </source>
</evidence>
<proteinExistence type="predicted"/>
<reference evidence="1" key="1">
    <citation type="submission" date="2005-10" db="EMBL/GenBank/DDBJ databases">
        <authorList>
            <person name="Loftus B.J."/>
            <person name="Nene V.M."/>
            <person name="Hannick L.I."/>
            <person name="Bidwell S."/>
            <person name="Haas B."/>
            <person name="Amedeo P."/>
            <person name="Orvis J."/>
            <person name="Wortman J.R."/>
            <person name="White O.R."/>
            <person name="Salzberg S."/>
            <person name="Shumway M."/>
            <person name="Koo H."/>
            <person name="Zhao Y."/>
            <person name="Holmes M."/>
            <person name="Miller J."/>
            <person name="Schatz M."/>
            <person name="Pop M."/>
            <person name="Pai G."/>
            <person name="Utterback T."/>
            <person name="Rogers Y.-H."/>
            <person name="Kravitz S."/>
            <person name="Fraser C.M."/>
        </authorList>
    </citation>
    <scope>NUCLEOTIDE SEQUENCE</scope>
    <source>
        <strain evidence="1">Liverpool</strain>
    </source>
</reference>
<accession>Q171L1</accession>
<reference evidence="1" key="3">
    <citation type="submission" date="2012-09" db="EMBL/GenBank/DDBJ databases">
        <authorList>
            <consortium name="VectorBase"/>
        </authorList>
    </citation>
    <scope>NUCLEOTIDE SEQUENCE</scope>
    <source>
        <strain evidence="1">Liverpool</strain>
    </source>
</reference>
<name>Q171L1_AEDAE</name>
<gene>
    <name evidence="1" type="ORF">AaeL_AAEL007606</name>
</gene>
<dbReference type="EMBL" id="CH477452">
    <property type="protein sequence ID" value="EAT40663.1"/>
    <property type="molecule type" value="Genomic_DNA"/>
</dbReference>
<sequence length="57" mass="6505">MAVEDGFVTRQQTQLRKTSNSLLTIKFLETLFGANKLRAIIQTTIVRSKSLKKPFVH</sequence>
<dbReference type="HOGENOM" id="CLU_2998250_0_0_1"/>
<dbReference type="PaxDb" id="7159-AAEL007606-PA"/>
<evidence type="ECO:0000313" key="2">
    <source>
        <dbReference type="Proteomes" id="UP000682892"/>
    </source>
</evidence>